<dbReference type="AlphaFoldDB" id="A0A225B6U2"/>
<sequence>MSPVKEIEIPSFDNLTLDPSGPKGNTWGLFGKDNHLGMLNLLTPDVVKRAAAEEIKDGVRFSLDWKLNALHKPAFGRQSFEQKIHNKAPRSVNDDVLVFNTQSSSQWDGFRHFGNQAHKVFYNGTTQETIESTNILGIDTWVDNGGVVGRGVLLDIASYAEEHDIIFPPFESTVIPLNVVKQVAAKEQVSFRPGDILFIRVGFTKAYENLPVEEGIALGQRPVSKFVGIESSEATLRWLWDNQFAALFSCIHGSRHA</sequence>
<name>A0A225B6U2_TALAT</name>
<proteinExistence type="inferred from homology"/>
<dbReference type="Proteomes" id="UP000214365">
    <property type="component" value="Unassembled WGS sequence"/>
</dbReference>
<dbReference type="EMBL" id="LFMY01000001">
    <property type="protein sequence ID" value="OKL63849.1"/>
    <property type="molecule type" value="Genomic_DNA"/>
</dbReference>
<evidence type="ECO:0000313" key="2">
    <source>
        <dbReference type="EMBL" id="OKL63849.1"/>
    </source>
</evidence>
<protein>
    <recommendedName>
        <fullName evidence="4">Cyclase</fullName>
    </recommendedName>
</protein>
<reference evidence="2 3" key="1">
    <citation type="submission" date="2015-06" db="EMBL/GenBank/DDBJ databases">
        <title>Talaromyces atroroseus IBT 11181 draft genome.</title>
        <authorList>
            <person name="Rasmussen K.B."/>
            <person name="Rasmussen S."/>
            <person name="Petersen B."/>
            <person name="Sicheritz-Ponten T."/>
            <person name="Mortensen U.H."/>
            <person name="Thrane U."/>
        </authorList>
    </citation>
    <scope>NUCLEOTIDE SEQUENCE [LARGE SCALE GENOMIC DNA]</scope>
    <source>
        <strain evidence="2 3">IBT 11181</strain>
    </source>
</reference>
<keyword evidence="3" id="KW-1185">Reference proteome</keyword>
<comment type="caution">
    <text evidence="2">The sequence shown here is derived from an EMBL/GenBank/DDBJ whole genome shotgun (WGS) entry which is preliminary data.</text>
</comment>
<dbReference type="GO" id="GO:0004061">
    <property type="term" value="F:arylformamidase activity"/>
    <property type="evidence" value="ECO:0007669"/>
    <property type="project" value="InterPro"/>
</dbReference>
<dbReference type="InterPro" id="IPR007325">
    <property type="entry name" value="KFase/CYL"/>
</dbReference>
<gene>
    <name evidence="2" type="ORF">UA08_00432</name>
</gene>
<dbReference type="Pfam" id="PF04199">
    <property type="entry name" value="Cyclase"/>
    <property type="match status" value="1"/>
</dbReference>
<dbReference type="Gene3D" id="3.50.30.50">
    <property type="entry name" value="Putative cyclase"/>
    <property type="match status" value="1"/>
</dbReference>
<dbReference type="GO" id="GO:0019441">
    <property type="term" value="P:L-tryptophan catabolic process to kynurenine"/>
    <property type="evidence" value="ECO:0007669"/>
    <property type="project" value="InterPro"/>
</dbReference>
<comment type="similarity">
    <text evidence="1">Belongs to the Cyclase 1 superfamily.</text>
</comment>
<evidence type="ECO:0000256" key="1">
    <source>
        <dbReference type="ARBA" id="ARBA00007865"/>
    </source>
</evidence>
<dbReference type="RefSeq" id="XP_020123970.1">
    <property type="nucleotide sequence ID" value="XM_020260238.1"/>
</dbReference>
<accession>A0A225B6U2</accession>
<dbReference type="GeneID" id="31000187"/>
<dbReference type="PANTHER" id="PTHR34861:SF11">
    <property type="entry name" value="CYCLASE"/>
    <property type="match status" value="1"/>
</dbReference>
<dbReference type="STRING" id="1441469.A0A225B6U2"/>
<organism evidence="2 3">
    <name type="scientific">Talaromyces atroroseus</name>
    <dbReference type="NCBI Taxonomy" id="1441469"/>
    <lineage>
        <taxon>Eukaryota</taxon>
        <taxon>Fungi</taxon>
        <taxon>Dikarya</taxon>
        <taxon>Ascomycota</taxon>
        <taxon>Pezizomycotina</taxon>
        <taxon>Eurotiomycetes</taxon>
        <taxon>Eurotiomycetidae</taxon>
        <taxon>Eurotiales</taxon>
        <taxon>Trichocomaceae</taxon>
        <taxon>Talaromyces</taxon>
        <taxon>Talaromyces sect. Trachyspermi</taxon>
    </lineage>
</organism>
<dbReference type="PANTHER" id="PTHR34861">
    <property type="match status" value="1"/>
</dbReference>
<evidence type="ECO:0000313" key="3">
    <source>
        <dbReference type="Proteomes" id="UP000214365"/>
    </source>
</evidence>
<evidence type="ECO:0008006" key="4">
    <source>
        <dbReference type="Google" id="ProtNLM"/>
    </source>
</evidence>
<dbReference type="OrthoDB" id="5396at2759"/>
<dbReference type="InterPro" id="IPR037175">
    <property type="entry name" value="KFase_sf"/>
</dbReference>